<reference evidence="2" key="1">
    <citation type="submission" date="2023-09" db="EMBL/GenBank/DDBJ databases">
        <title>Arcobacter tbilisiensis sp. nov. isolated from chicken meat in Tbilisi, Georgia.</title>
        <authorList>
            <person name="Matthias R."/>
            <person name="Zautner A.E."/>
        </authorList>
    </citation>
    <scope>NUCLEOTIDE SEQUENCE</scope>
    <source>
        <strain evidence="2">LEO 107</strain>
    </source>
</reference>
<sequence length="274" mass="32119">MKIDILSDLHFDNYFYNKYSKADVISFYSQIIDFNNCGDVLVIAGDLGHNNHQNIKILKILKEFYKNIVCVLGNHDYYLIDKENKSLFKGSFERVSNMRELINKEDNIYCLNGDIIEINGVKFGGCDGWYNDGFLQVNYPDEFFPKYSTNIMWQNSTPDSKFVVGIENFDDIFEIERPKIERVYKECDVMITHINPSAKKEYLNPKYKNSLSNTFFCFDGEDYLKNGSMKYWIFGHNHDVIEYKEHNVKCICNPLGYFNESGNGSWVKIKQIEV</sequence>
<dbReference type="InterPro" id="IPR029052">
    <property type="entry name" value="Metallo-depent_PP-like"/>
</dbReference>
<dbReference type="SUPFAM" id="SSF56300">
    <property type="entry name" value="Metallo-dependent phosphatases"/>
    <property type="match status" value="1"/>
</dbReference>
<dbReference type="Gene3D" id="3.60.21.10">
    <property type="match status" value="1"/>
</dbReference>
<evidence type="ECO:0000259" key="1">
    <source>
        <dbReference type="Pfam" id="PF00149"/>
    </source>
</evidence>
<organism evidence="2">
    <name type="scientific">Arcobacter sp. AZ-2023</name>
    <dbReference type="NCBI Taxonomy" id="3074453"/>
    <lineage>
        <taxon>Bacteria</taxon>
        <taxon>Pseudomonadati</taxon>
        <taxon>Campylobacterota</taxon>
        <taxon>Epsilonproteobacteria</taxon>
        <taxon>Campylobacterales</taxon>
        <taxon>Arcobacteraceae</taxon>
        <taxon>Arcobacter</taxon>
    </lineage>
</organism>
<accession>A0AA96CUI1</accession>
<proteinExistence type="predicted"/>
<dbReference type="PANTHER" id="PTHR37844">
    <property type="entry name" value="SER/THR PROTEIN PHOSPHATASE SUPERFAMILY (AFU_ORTHOLOGUE AFUA_1G14840)"/>
    <property type="match status" value="1"/>
</dbReference>
<dbReference type="InterPro" id="IPR004843">
    <property type="entry name" value="Calcineurin-like_PHP"/>
</dbReference>
<dbReference type="AlphaFoldDB" id="A0AA96CUI1"/>
<feature type="domain" description="Calcineurin-like phosphoesterase" evidence="1">
    <location>
        <begin position="1"/>
        <end position="238"/>
    </location>
</feature>
<dbReference type="EMBL" id="CP134846">
    <property type="protein sequence ID" value="WNL16102.1"/>
    <property type="molecule type" value="Genomic_DNA"/>
</dbReference>
<dbReference type="PANTHER" id="PTHR37844:SF1">
    <property type="entry name" value="CALCINEURIN-LIKE PHOSPHOESTERASE DOMAIN-CONTAINING PROTEIN"/>
    <property type="match status" value="1"/>
</dbReference>
<protein>
    <submittedName>
        <fullName evidence="2">Metallophosphoesterase</fullName>
    </submittedName>
</protein>
<dbReference type="GO" id="GO:0016787">
    <property type="term" value="F:hydrolase activity"/>
    <property type="evidence" value="ECO:0007669"/>
    <property type="project" value="InterPro"/>
</dbReference>
<dbReference type="Pfam" id="PF00149">
    <property type="entry name" value="Metallophos"/>
    <property type="match status" value="1"/>
</dbReference>
<gene>
    <name evidence="2" type="ORF">RJG54_07690</name>
</gene>
<name>A0AA96CUI1_9BACT</name>
<evidence type="ECO:0000313" key="2">
    <source>
        <dbReference type="EMBL" id="WNL16102.1"/>
    </source>
</evidence>